<proteinExistence type="predicted"/>
<protein>
    <submittedName>
        <fullName evidence="1">Uncharacterized protein</fullName>
    </submittedName>
</protein>
<gene>
    <name evidence="1" type="ORF">N3K66_006869</name>
</gene>
<dbReference type="Proteomes" id="UP001163324">
    <property type="component" value="Chromosome 6"/>
</dbReference>
<dbReference type="EMBL" id="CM047945">
    <property type="protein sequence ID" value="KAI9898509.1"/>
    <property type="molecule type" value="Genomic_DNA"/>
</dbReference>
<reference evidence="1" key="1">
    <citation type="submission" date="2022-10" db="EMBL/GenBank/DDBJ databases">
        <title>Complete Genome of Trichothecium roseum strain YXFP-22015, a Plant Pathogen Isolated from Citrus.</title>
        <authorList>
            <person name="Wang Y."/>
            <person name="Zhu L."/>
        </authorList>
    </citation>
    <scope>NUCLEOTIDE SEQUENCE</scope>
    <source>
        <strain evidence="1">YXFP-22015</strain>
    </source>
</reference>
<evidence type="ECO:0000313" key="2">
    <source>
        <dbReference type="Proteomes" id="UP001163324"/>
    </source>
</evidence>
<comment type="caution">
    <text evidence="1">The sequence shown here is derived from an EMBL/GenBank/DDBJ whole genome shotgun (WGS) entry which is preliminary data.</text>
</comment>
<accession>A0ACC0UX08</accession>
<sequence length="213" mass="22738">MFTSIISLAFMGLAIAGPLSPRAPPLSKSEGFNLVVKLKNPSADFVETPVNGQFITGLHVGAGLDLVGVSATKGRIFYQNGTAGQQMDNTPMIVSDAGTPPYQAGLKFEEGPSPQLANINPGPGKQGYFINRNGDAYLLPDSFFACYEPIPYYHGKKFVVIRQSSTPGVPGHCVPTRLVPQCTKLNDLPAGATFTHEFTDEVPCYNDASSVKL</sequence>
<organism evidence="1 2">
    <name type="scientific">Trichothecium roseum</name>
    <dbReference type="NCBI Taxonomy" id="47278"/>
    <lineage>
        <taxon>Eukaryota</taxon>
        <taxon>Fungi</taxon>
        <taxon>Dikarya</taxon>
        <taxon>Ascomycota</taxon>
        <taxon>Pezizomycotina</taxon>
        <taxon>Sordariomycetes</taxon>
        <taxon>Hypocreomycetidae</taxon>
        <taxon>Hypocreales</taxon>
        <taxon>Hypocreales incertae sedis</taxon>
        <taxon>Trichothecium</taxon>
    </lineage>
</organism>
<keyword evidence="2" id="KW-1185">Reference proteome</keyword>
<name>A0ACC0UX08_9HYPO</name>
<evidence type="ECO:0000313" key="1">
    <source>
        <dbReference type="EMBL" id="KAI9898509.1"/>
    </source>
</evidence>